<evidence type="ECO:0000256" key="8">
    <source>
        <dbReference type="ARBA" id="ARBA00037813"/>
    </source>
</evidence>
<keyword evidence="5" id="KW-0677">Repeat</keyword>
<comment type="caution">
    <text evidence="9">The sequence shown here is derived from an EMBL/GenBank/DDBJ whole genome shotgun (WGS) entry which is preliminary data.</text>
</comment>
<comment type="similarity">
    <text evidence="7">Belongs to the WD repeat PROPPIN family.</text>
</comment>
<accession>A0A9W4XKX9</accession>
<organism evidence="9 10">
    <name type="scientific">Candida verbasci</name>
    <dbReference type="NCBI Taxonomy" id="1227364"/>
    <lineage>
        <taxon>Eukaryota</taxon>
        <taxon>Fungi</taxon>
        <taxon>Dikarya</taxon>
        <taxon>Ascomycota</taxon>
        <taxon>Saccharomycotina</taxon>
        <taxon>Pichiomycetes</taxon>
        <taxon>Debaryomycetaceae</taxon>
        <taxon>Candida/Lodderomyces clade</taxon>
        <taxon>Candida</taxon>
    </lineage>
</organism>
<dbReference type="InterPro" id="IPR048720">
    <property type="entry name" value="PROPPIN"/>
</dbReference>
<dbReference type="InterPro" id="IPR015943">
    <property type="entry name" value="WD40/YVTN_repeat-like_dom_sf"/>
</dbReference>
<evidence type="ECO:0000256" key="4">
    <source>
        <dbReference type="ARBA" id="ARBA00022574"/>
    </source>
</evidence>
<keyword evidence="3" id="KW-0926">Vacuole</keyword>
<evidence type="ECO:0000256" key="3">
    <source>
        <dbReference type="ARBA" id="ARBA00022554"/>
    </source>
</evidence>
<dbReference type="SMART" id="SM00320">
    <property type="entry name" value="WD40"/>
    <property type="match status" value="2"/>
</dbReference>
<keyword evidence="2" id="KW-0813">Transport</keyword>
<evidence type="ECO:0000256" key="6">
    <source>
        <dbReference type="ARBA" id="ARBA00022927"/>
    </source>
</evidence>
<evidence type="ECO:0000256" key="1">
    <source>
        <dbReference type="ARBA" id="ARBA00004184"/>
    </source>
</evidence>
<dbReference type="InterPro" id="IPR001680">
    <property type="entry name" value="WD40_rpt"/>
</dbReference>
<reference evidence="9" key="1">
    <citation type="submission" date="2022-12" db="EMBL/GenBank/DDBJ databases">
        <authorList>
            <person name="Brejova B."/>
        </authorList>
    </citation>
    <scope>NUCLEOTIDE SEQUENCE</scope>
</reference>
<dbReference type="OrthoDB" id="1667587at2759"/>
<comment type="subcellular location">
    <subcellularLocation>
        <location evidence="1">Endomembrane system</location>
        <topology evidence="1">Peripheral membrane protein</topology>
    </subcellularLocation>
    <subcellularLocation>
        <location evidence="8">Vacuole membrane</location>
    </subcellularLocation>
</comment>
<keyword evidence="10" id="KW-1185">Reference proteome</keyword>
<proteinExistence type="inferred from homology"/>
<evidence type="ECO:0000256" key="7">
    <source>
        <dbReference type="ARBA" id="ARBA00025740"/>
    </source>
</evidence>
<name>A0A9W4XKX9_9ASCO</name>
<dbReference type="EMBL" id="CANTUO010000002">
    <property type="protein sequence ID" value="CAI5757555.1"/>
    <property type="molecule type" value="Genomic_DNA"/>
</dbReference>
<dbReference type="GO" id="GO:0012505">
    <property type="term" value="C:endomembrane system"/>
    <property type="evidence" value="ECO:0007669"/>
    <property type="project" value="UniProtKB-SubCell"/>
</dbReference>
<dbReference type="AlphaFoldDB" id="A0A9W4XKX9"/>
<protein>
    <recommendedName>
        <fullName evidence="11">Autophagy-related protein 21</fullName>
    </recommendedName>
</protein>
<gene>
    <name evidence="9" type="ORF">CANVERA_P2069</name>
</gene>
<dbReference type="Proteomes" id="UP001152885">
    <property type="component" value="Unassembled WGS sequence"/>
</dbReference>
<dbReference type="GO" id="GO:0015031">
    <property type="term" value="P:protein transport"/>
    <property type="evidence" value="ECO:0007669"/>
    <property type="project" value="UniProtKB-KW"/>
</dbReference>
<evidence type="ECO:0000256" key="2">
    <source>
        <dbReference type="ARBA" id="ARBA00022448"/>
    </source>
</evidence>
<evidence type="ECO:0000313" key="9">
    <source>
        <dbReference type="EMBL" id="CAI5757555.1"/>
    </source>
</evidence>
<keyword evidence="6" id="KW-0653">Protein transport</keyword>
<keyword evidence="4" id="KW-0853">WD repeat</keyword>
<dbReference type="InterPro" id="IPR036322">
    <property type="entry name" value="WD40_repeat_dom_sf"/>
</dbReference>
<sequence length="362" mass="41952">MINNLNFSPDYTSLCLSSDSYYRIYNCEPFGQLLNIDSSALILKMLFSTSLTILVQESNKLIIQNLKQNLKICDLEFDSKIIDIKLNRKRLLVVLESSIHIYDLISIQLIKILELKSKFIGDLSESWLVVPSNLLDDDENGYVIIYDIIKLEVVLRFKAHNSKIEKLSISKNQIATASIKGTIIRVFHLNDDQIDKVSNLRRGHNPAKITTLSFHLDNHILGCASESNTVHLFNLTDEITTNENESDDSNEMKKLILSKPIESKASISWLKKTKKLINTSYKKLPYKEYLNNLIWEPPRRSFAYIKLPEYEKEKPRIEIGFNRDIIFIASYNSGKFYQYQLPKKTNDSDREECLLINQYNLI</sequence>
<evidence type="ECO:0008006" key="11">
    <source>
        <dbReference type="Google" id="ProtNLM"/>
    </source>
</evidence>
<dbReference type="SUPFAM" id="SSF50978">
    <property type="entry name" value="WD40 repeat-like"/>
    <property type="match status" value="1"/>
</dbReference>
<dbReference type="PANTHER" id="PTHR11227">
    <property type="entry name" value="WD-REPEAT PROTEIN INTERACTING WITH PHOSPHOINOSIDES WIPI -RELATED"/>
    <property type="match status" value="1"/>
</dbReference>
<dbReference type="Gene3D" id="2.130.10.10">
    <property type="entry name" value="YVTN repeat-like/Quinoprotein amine dehydrogenase"/>
    <property type="match status" value="1"/>
</dbReference>
<evidence type="ECO:0000256" key="5">
    <source>
        <dbReference type="ARBA" id="ARBA00022737"/>
    </source>
</evidence>
<dbReference type="GO" id="GO:0005774">
    <property type="term" value="C:vacuolar membrane"/>
    <property type="evidence" value="ECO:0007669"/>
    <property type="project" value="UniProtKB-SubCell"/>
</dbReference>
<evidence type="ECO:0000313" key="10">
    <source>
        <dbReference type="Proteomes" id="UP001152885"/>
    </source>
</evidence>
<dbReference type="Pfam" id="PF21032">
    <property type="entry name" value="PROPPIN"/>
    <property type="match status" value="1"/>
</dbReference>